<dbReference type="SUPFAM" id="SSF55073">
    <property type="entry name" value="Nucleotide cyclase"/>
    <property type="match status" value="1"/>
</dbReference>
<sequence length="539" mass="58508">MPSGMRLKTPSLTSLQRESFVLRMVAGVIVVSLLVGLMVVVVLVQSYRLHQEQAVVTAENLSWVLEQNITGSVNLINQAHLAVSDEATRQLAAGGIDFASFNAFILRQDARLTNADGVHATNAAGQTLYGTRVSPTSNVVGRDYFNRLRDDPNAGLVMSKPLVGRISGKWAVVFARRLNHPDGGFAGVVFSSVNLESFAKLFSAINVGPHGVVSLFDGDATLLARYPDSSGPGGGVGKKINSPKLLERLGSNELLSTYRVHSGVDGIDRIFSNRKVTGHPLYVAVGLAQEDILAGWWTDALTLIGVWGLFTLLLSVVAVLLVKGWRHRLAALKTMEENAELEAKVADRTRDLEESNRKLSALSATDGLTGIANRRRFDETYAHEWNRAVRTGQPLALVLFDVDLFKNYNDHYGHLKGDDCLRKVAQLLNGHARRSGDLVARYGGEEFAFMAPAMDSSSILALTETIRKALEALEMPHDMSPLGRVTVSAGIAVRVPVIGDAPDLLVTLADQALYQAKRDGRNRSVLAEETPVRVEVTAD</sequence>
<dbReference type="EC" id="2.7.7.65" evidence="1"/>
<keyword evidence="3" id="KW-1133">Transmembrane helix</keyword>
<feature type="transmembrane region" description="Helical" evidence="3">
    <location>
        <begin position="304"/>
        <end position="325"/>
    </location>
</feature>
<feature type="transmembrane region" description="Helical" evidence="3">
    <location>
        <begin position="20"/>
        <end position="44"/>
    </location>
</feature>
<dbReference type="FunFam" id="3.30.70.270:FF:000001">
    <property type="entry name" value="Diguanylate cyclase domain protein"/>
    <property type="match status" value="1"/>
</dbReference>
<dbReference type="EMBL" id="RXMA01000005">
    <property type="protein sequence ID" value="RTR21954.1"/>
    <property type="molecule type" value="Genomic_DNA"/>
</dbReference>
<dbReference type="Proteomes" id="UP000277007">
    <property type="component" value="Unassembled WGS sequence"/>
</dbReference>
<dbReference type="InterPro" id="IPR054327">
    <property type="entry name" value="His-kinase-like_sensor"/>
</dbReference>
<accession>A0A3S0K5Z7</accession>
<evidence type="ECO:0000256" key="2">
    <source>
        <dbReference type="ARBA" id="ARBA00034247"/>
    </source>
</evidence>
<dbReference type="GO" id="GO:1902201">
    <property type="term" value="P:negative regulation of bacterial-type flagellum-dependent cell motility"/>
    <property type="evidence" value="ECO:0007669"/>
    <property type="project" value="TreeGrafter"/>
</dbReference>
<dbReference type="CDD" id="cd12915">
    <property type="entry name" value="PDC2_DGC_like"/>
    <property type="match status" value="1"/>
</dbReference>
<dbReference type="SMART" id="SM00267">
    <property type="entry name" value="GGDEF"/>
    <property type="match status" value="1"/>
</dbReference>
<keyword evidence="3" id="KW-0472">Membrane</keyword>
<gene>
    <name evidence="5" type="ORF">EJ903_07530</name>
</gene>
<dbReference type="AlphaFoldDB" id="A0A3S0K5Z7"/>
<dbReference type="PROSITE" id="PS50887">
    <property type="entry name" value="GGDEF"/>
    <property type="match status" value="1"/>
</dbReference>
<dbReference type="InterPro" id="IPR050469">
    <property type="entry name" value="Diguanylate_Cyclase"/>
</dbReference>
<dbReference type="GO" id="GO:0005886">
    <property type="term" value="C:plasma membrane"/>
    <property type="evidence" value="ECO:0007669"/>
    <property type="project" value="TreeGrafter"/>
</dbReference>
<evidence type="ECO:0000256" key="3">
    <source>
        <dbReference type="SAM" id="Phobius"/>
    </source>
</evidence>
<organism evidence="5 6">
    <name type="scientific">Azospirillum griseum</name>
    <dbReference type="NCBI Taxonomy" id="2496639"/>
    <lineage>
        <taxon>Bacteria</taxon>
        <taxon>Pseudomonadati</taxon>
        <taxon>Pseudomonadota</taxon>
        <taxon>Alphaproteobacteria</taxon>
        <taxon>Rhodospirillales</taxon>
        <taxon>Azospirillaceae</taxon>
        <taxon>Azospirillum</taxon>
    </lineage>
</organism>
<dbReference type="PANTHER" id="PTHR45138">
    <property type="entry name" value="REGULATORY COMPONENTS OF SENSORY TRANSDUCTION SYSTEM"/>
    <property type="match status" value="1"/>
</dbReference>
<keyword evidence="6" id="KW-1185">Reference proteome</keyword>
<comment type="caution">
    <text evidence="5">The sequence shown here is derived from an EMBL/GenBank/DDBJ whole genome shotgun (WGS) entry which is preliminary data.</text>
</comment>
<feature type="domain" description="GGDEF" evidence="4">
    <location>
        <begin position="393"/>
        <end position="529"/>
    </location>
</feature>
<evidence type="ECO:0000256" key="1">
    <source>
        <dbReference type="ARBA" id="ARBA00012528"/>
    </source>
</evidence>
<dbReference type="PANTHER" id="PTHR45138:SF9">
    <property type="entry name" value="DIGUANYLATE CYCLASE DGCM-RELATED"/>
    <property type="match status" value="1"/>
</dbReference>
<dbReference type="Gene3D" id="3.30.70.270">
    <property type="match status" value="1"/>
</dbReference>
<dbReference type="Gene3D" id="3.30.450.20">
    <property type="entry name" value="PAS domain"/>
    <property type="match status" value="2"/>
</dbReference>
<comment type="catalytic activity">
    <reaction evidence="2">
        <text>2 GTP = 3',3'-c-di-GMP + 2 diphosphate</text>
        <dbReference type="Rhea" id="RHEA:24898"/>
        <dbReference type="ChEBI" id="CHEBI:33019"/>
        <dbReference type="ChEBI" id="CHEBI:37565"/>
        <dbReference type="ChEBI" id="CHEBI:58805"/>
        <dbReference type="EC" id="2.7.7.65"/>
    </reaction>
</comment>
<dbReference type="Pfam" id="PF00990">
    <property type="entry name" value="GGDEF"/>
    <property type="match status" value="1"/>
</dbReference>
<dbReference type="CDD" id="cd01949">
    <property type="entry name" value="GGDEF"/>
    <property type="match status" value="1"/>
</dbReference>
<evidence type="ECO:0000313" key="5">
    <source>
        <dbReference type="EMBL" id="RTR21954.1"/>
    </source>
</evidence>
<dbReference type="Pfam" id="PF22588">
    <property type="entry name" value="dCache_1_like"/>
    <property type="match status" value="1"/>
</dbReference>
<name>A0A3S0K5Z7_9PROT</name>
<dbReference type="GO" id="GO:0052621">
    <property type="term" value="F:diguanylate cyclase activity"/>
    <property type="evidence" value="ECO:0007669"/>
    <property type="project" value="UniProtKB-EC"/>
</dbReference>
<evidence type="ECO:0000259" key="4">
    <source>
        <dbReference type="PROSITE" id="PS50887"/>
    </source>
</evidence>
<protein>
    <recommendedName>
        <fullName evidence="1">diguanylate cyclase</fullName>
        <ecNumber evidence="1">2.7.7.65</ecNumber>
    </recommendedName>
</protein>
<dbReference type="CDD" id="cd12914">
    <property type="entry name" value="PDC1_DGC_like"/>
    <property type="match status" value="1"/>
</dbReference>
<proteinExistence type="predicted"/>
<dbReference type="InterPro" id="IPR000160">
    <property type="entry name" value="GGDEF_dom"/>
</dbReference>
<dbReference type="InterPro" id="IPR043128">
    <property type="entry name" value="Rev_trsase/Diguanyl_cyclase"/>
</dbReference>
<reference evidence="5 6" key="1">
    <citation type="submission" date="2018-12" db="EMBL/GenBank/DDBJ databases">
        <authorList>
            <person name="Yang Y."/>
        </authorList>
    </citation>
    <scope>NUCLEOTIDE SEQUENCE [LARGE SCALE GENOMIC DNA]</scope>
    <source>
        <strain evidence="5 6">L-25-5w-1</strain>
    </source>
</reference>
<dbReference type="InterPro" id="IPR029787">
    <property type="entry name" value="Nucleotide_cyclase"/>
</dbReference>
<dbReference type="NCBIfam" id="TIGR00254">
    <property type="entry name" value="GGDEF"/>
    <property type="match status" value="1"/>
</dbReference>
<keyword evidence="3" id="KW-0812">Transmembrane</keyword>
<evidence type="ECO:0000313" key="6">
    <source>
        <dbReference type="Proteomes" id="UP000277007"/>
    </source>
</evidence>
<dbReference type="GO" id="GO:0043709">
    <property type="term" value="P:cell adhesion involved in single-species biofilm formation"/>
    <property type="evidence" value="ECO:0007669"/>
    <property type="project" value="TreeGrafter"/>
</dbReference>